<comment type="caution">
    <text evidence="2">The sequence shown here is derived from an EMBL/GenBank/DDBJ whole genome shotgun (WGS) entry which is preliminary data.</text>
</comment>
<gene>
    <name evidence="2" type="ORF">C9I99_01040</name>
</gene>
<organism evidence="2 3">
    <name type="scientific">Photobacterium lutimaris</name>
    <dbReference type="NCBI Taxonomy" id="388278"/>
    <lineage>
        <taxon>Bacteria</taxon>
        <taxon>Pseudomonadati</taxon>
        <taxon>Pseudomonadota</taxon>
        <taxon>Gammaproteobacteria</taxon>
        <taxon>Vibrionales</taxon>
        <taxon>Vibrionaceae</taxon>
        <taxon>Photobacterium</taxon>
    </lineage>
</organism>
<dbReference type="EMBL" id="PYMH01000001">
    <property type="protein sequence ID" value="PSU35638.1"/>
    <property type="molecule type" value="Genomic_DNA"/>
</dbReference>
<evidence type="ECO:0000313" key="2">
    <source>
        <dbReference type="EMBL" id="PSU35638.1"/>
    </source>
</evidence>
<keyword evidence="1" id="KW-0812">Transmembrane</keyword>
<evidence type="ECO:0000256" key="1">
    <source>
        <dbReference type="SAM" id="Phobius"/>
    </source>
</evidence>
<reference evidence="2 3" key="1">
    <citation type="submission" date="2018-03" db="EMBL/GenBank/DDBJ databases">
        <title>Whole genome sequencing of Histamine producing bacteria.</title>
        <authorList>
            <person name="Butler K."/>
        </authorList>
    </citation>
    <scope>NUCLEOTIDE SEQUENCE [LARGE SCALE GENOMIC DNA]</scope>
    <source>
        <strain evidence="2 3">JCM 13586</strain>
    </source>
</reference>
<dbReference type="Proteomes" id="UP000241222">
    <property type="component" value="Unassembled WGS sequence"/>
</dbReference>
<accession>A0A2T3J2W5</accession>
<sequence>MPFVFPITQIYPRALSCPKRSSYLLVFSVMTALFYPVASTAALQQEFEFGDSADYVRSLPDAFDCSALYQADVAEESEQEGVAFCFDEANLFHTEGGMLTAFMADGAVGKVAYTLEMSPSNYSAVLSGLRRLNYVFTQVTVGNETLDVLSGLKLLDRQTLDDQLFTLANHADFSVPREFILLDHRSFKRALKAGIKSVDSLLNDKTAQRGFERLTMVHIRVSSDEILLQASQPFAG</sequence>
<keyword evidence="3" id="KW-1185">Reference proteome</keyword>
<keyword evidence="1" id="KW-0472">Membrane</keyword>
<dbReference type="OrthoDB" id="5813516at2"/>
<name>A0A2T3J2W5_9GAMM</name>
<dbReference type="AlphaFoldDB" id="A0A2T3J2W5"/>
<proteinExistence type="predicted"/>
<feature type="transmembrane region" description="Helical" evidence="1">
    <location>
        <begin position="21"/>
        <end position="38"/>
    </location>
</feature>
<dbReference type="RefSeq" id="WP_107346993.1">
    <property type="nucleotide sequence ID" value="NZ_PYMH01000001.1"/>
</dbReference>
<protein>
    <submittedName>
        <fullName evidence="2">Uncharacterized protein</fullName>
    </submittedName>
</protein>
<evidence type="ECO:0000313" key="3">
    <source>
        <dbReference type="Proteomes" id="UP000241222"/>
    </source>
</evidence>
<keyword evidence="1" id="KW-1133">Transmembrane helix</keyword>